<feature type="compositionally biased region" description="Basic and acidic residues" evidence="1">
    <location>
        <begin position="94"/>
        <end position="106"/>
    </location>
</feature>
<gene>
    <name evidence="2" type="ORF">ACFQO6_07670</name>
</gene>
<feature type="region of interest" description="Disordered" evidence="1">
    <location>
        <begin position="1"/>
        <end position="23"/>
    </location>
</feature>
<feature type="region of interest" description="Disordered" evidence="1">
    <location>
        <begin position="81"/>
        <end position="106"/>
    </location>
</feature>
<sequence>MSDDLSLFGDDDEPAVPPTQVSAPAPIADWQVDLLRKALDARGLTVMEDRQHAVEGAAGRAVRSLRDLTHDEAIRVLNRLGEASRGADSSTSHWESRDEDTWIDRL</sequence>
<dbReference type="EMBL" id="JBHTCH010000006">
    <property type="protein sequence ID" value="MFC7360148.1"/>
    <property type="molecule type" value="Genomic_DNA"/>
</dbReference>
<proteinExistence type="predicted"/>
<name>A0ABW2N395_9ACTN</name>
<evidence type="ECO:0000313" key="3">
    <source>
        <dbReference type="Proteomes" id="UP001596524"/>
    </source>
</evidence>
<accession>A0ABW2N395</accession>
<keyword evidence="3" id="KW-1185">Reference proteome</keyword>
<organism evidence="2 3">
    <name type="scientific">Nocardioides astragali</name>
    <dbReference type="NCBI Taxonomy" id="1776736"/>
    <lineage>
        <taxon>Bacteria</taxon>
        <taxon>Bacillati</taxon>
        <taxon>Actinomycetota</taxon>
        <taxon>Actinomycetes</taxon>
        <taxon>Propionibacteriales</taxon>
        <taxon>Nocardioidaceae</taxon>
        <taxon>Nocardioides</taxon>
    </lineage>
</organism>
<evidence type="ECO:0000256" key="1">
    <source>
        <dbReference type="SAM" id="MobiDB-lite"/>
    </source>
</evidence>
<dbReference type="Proteomes" id="UP001596524">
    <property type="component" value="Unassembled WGS sequence"/>
</dbReference>
<comment type="caution">
    <text evidence="2">The sequence shown here is derived from an EMBL/GenBank/DDBJ whole genome shotgun (WGS) entry which is preliminary data.</text>
</comment>
<feature type="compositionally biased region" description="Acidic residues" evidence="1">
    <location>
        <begin position="1"/>
        <end position="14"/>
    </location>
</feature>
<protein>
    <submittedName>
        <fullName evidence="2">Uncharacterized protein</fullName>
    </submittedName>
</protein>
<reference evidence="3" key="1">
    <citation type="journal article" date="2019" name="Int. J. Syst. Evol. Microbiol.">
        <title>The Global Catalogue of Microorganisms (GCM) 10K type strain sequencing project: providing services to taxonomists for standard genome sequencing and annotation.</title>
        <authorList>
            <consortium name="The Broad Institute Genomics Platform"/>
            <consortium name="The Broad Institute Genome Sequencing Center for Infectious Disease"/>
            <person name="Wu L."/>
            <person name="Ma J."/>
        </authorList>
    </citation>
    <scope>NUCLEOTIDE SEQUENCE [LARGE SCALE GENOMIC DNA]</scope>
    <source>
        <strain evidence="3">FCH27</strain>
    </source>
</reference>
<dbReference type="RefSeq" id="WP_255891996.1">
    <property type="nucleotide sequence ID" value="NZ_JAFMZM010000005.1"/>
</dbReference>
<evidence type="ECO:0000313" key="2">
    <source>
        <dbReference type="EMBL" id="MFC7360148.1"/>
    </source>
</evidence>